<dbReference type="EMBL" id="NIDF01000169">
    <property type="protein sequence ID" value="TYJ51954.1"/>
    <property type="molecule type" value="Genomic_DNA"/>
</dbReference>
<comment type="caution">
    <text evidence="2">The sequence shown here is derived from an EMBL/GenBank/DDBJ whole genome shotgun (WGS) entry which is preliminary data.</text>
</comment>
<protein>
    <submittedName>
        <fullName evidence="2">Uncharacterized protein</fullName>
    </submittedName>
</protein>
<feature type="compositionally biased region" description="Basic and acidic residues" evidence="1">
    <location>
        <begin position="301"/>
        <end position="317"/>
    </location>
</feature>
<evidence type="ECO:0000256" key="1">
    <source>
        <dbReference type="SAM" id="MobiDB-lite"/>
    </source>
</evidence>
<evidence type="ECO:0000313" key="2">
    <source>
        <dbReference type="EMBL" id="TYJ51954.1"/>
    </source>
</evidence>
<feature type="region of interest" description="Disordered" evidence="1">
    <location>
        <begin position="274"/>
        <end position="341"/>
    </location>
</feature>
<feature type="compositionally biased region" description="Basic and acidic residues" evidence="1">
    <location>
        <begin position="70"/>
        <end position="87"/>
    </location>
</feature>
<feature type="compositionally biased region" description="Pro residues" evidence="1">
    <location>
        <begin position="11"/>
        <end position="26"/>
    </location>
</feature>
<name>A0A5D3ALZ0_9TREE</name>
<gene>
    <name evidence="2" type="ORF">B9479_007443</name>
</gene>
<dbReference type="Pfam" id="PF17104">
    <property type="entry name" value="YBL010C_LAA2"/>
    <property type="match status" value="1"/>
</dbReference>
<proteinExistence type="predicted"/>
<dbReference type="PANTHER" id="PTHR38698:SF1">
    <property type="entry name" value="FUNGAL PROTEIN"/>
    <property type="match status" value="1"/>
</dbReference>
<dbReference type="PANTHER" id="PTHR38698">
    <property type="entry name" value="EXPRESSED PROTEIN"/>
    <property type="match status" value="1"/>
</dbReference>
<accession>A0A5D3ALZ0</accession>
<evidence type="ECO:0000313" key="3">
    <source>
        <dbReference type="Proteomes" id="UP000322245"/>
    </source>
</evidence>
<feature type="compositionally biased region" description="Gly residues" evidence="1">
    <location>
        <begin position="327"/>
        <end position="336"/>
    </location>
</feature>
<feature type="compositionally biased region" description="Polar residues" evidence="1">
    <location>
        <begin position="433"/>
        <end position="443"/>
    </location>
</feature>
<organism evidence="2 3">
    <name type="scientific">Cryptococcus floricola</name>
    <dbReference type="NCBI Taxonomy" id="2591691"/>
    <lineage>
        <taxon>Eukaryota</taxon>
        <taxon>Fungi</taxon>
        <taxon>Dikarya</taxon>
        <taxon>Basidiomycota</taxon>
        <taxon>Agaricomycotina</taxon>
        <taxon>Tremellomycetes</taxon>
        <taxon>Tremellales</taxon>
        <taxon>Cryptococcaceae</taxon>
        <taxon>Cryptococcus</taxon>
    </lineage>
</organism>
<reference evidence="2 3" key="1">
    <citation type="submission" date="2017-05" db="EMBL/GenBank/DDBJ databases">
        <title>The Genome Sequence of Tsuchiyaea wingfieldii DSM 27421.</title>
        <authorList>
            <person name="Cuomo C."/>
            <person name="Passer A."/>
            <person name="Billmyre B."/>
            <person name="Heitman J."/>
        </authorList>
    </citation>
    <scope>NUCLEOTIDE SEQUENCE [LARGE SCALE GENOMIC DNA]</scope>
    <source>
        <strain evidence="2 3">DSM 27421</strain>
    </source>
</reference>
<dbReference type="InterPro" id="IPR031355">
    <property type="entry name" value="YBL010C/LAA2-like"/>
</dbReference>
<sequence length="459" mass="48434">MDTDPWADAPSTPPPPSSLPTLPVSPPDARTGTGSGLASKMGSPLKAQASTLEDVNGGFGFDDEDEGAGDVDKVPASEEKTGEKNEEPPAPALVAEAEEDDGFDDFDDFNDSAPTPAVNGSSTPAGDDDEGFGDFGNFEEGDFEEEAPQETPGTGIVQEPEPMVERWRALELRPPPPRLEIADQLSALFAPLIDSGKDLLTNEPPRAVGGLGQVLVGESSRDAYAQLTTPPLTKPLDWTRSRVRRDHLISLGVPVNLDEVDSHRLSSLPPLRITTSFATSGGRGRPQPRRAETFDSYSKSGDGDGRYTAEQKGKGRDQGPFSAAPGDGAGTLGKYGIGLRPEMDTPKAEELCGLEEDALSLLPLSTLRTLQQDLVTTSAQASATLAWMLQLKDAQTQDSATYNGMISSLIANAARAKSAQQSSGGGVFRRSSTKVQSRPQSVSGNGGMTPRRVGSPGMW</sequence>
<feature type="region of interest" description="Disordered" evidence="1">
    <location>
        <begin position="1"/>
        <end position="161"/>
    </location>
</feature>
<feature type="compositionally biased region" description="Acidic residues" evidence="1">
    <location>
        <begin position="126"/>
        <end position="148"/>
    </location>
</feature>
<feature type="region of interest" description="Disordered" evidence="1">
    <location>
        <begin position="420"/>
        <end position="459"/>
    </location>
</feature>
<dbReference type="AlphaFoldDB" id="A0A5D3ALZ0"/>
<feature type="compositionally biased region" description="Acidic residues" evidence="1">
    <location>
        <begin position="96"/>
        <end position="110"/>
    </location>
</feature>
<keyword evidence="3" id="KW-1185">Reference proteome</keyword>
<dbReference type="Proteomes" id="UP000322245">
    <property type="component" value="Unassembled WGS sequence"/>
</dbReference>